<name>A0ACA9MFW9_9GLOM</name>
<evidence type="ECO:0000313" key="1">
    <source>
        <dbReference type="EMBL" id="CAG8583218.1"/>
    </source>
</evidence>
<accession>A0ACA9MFW9</accession>
<comment type="caution">
    <text evidence="1">The sequence shown here is derived from an EMBL/GenBank/DDBJ whole genome shotgun (WGS) entry which is preliminary data.</text>
</comment>
<dbReference type="EMBL" id="CAJVPT010011934">
    <property type="protein sequence ID" value="CAG8583218.1"/>
    <property type="molecule type" value="Genomic_DNA"/>
</dbReference>
<dbReference type="Proteomes" id="UP000789525">
    <property type="component" value="Unassembled WGS sequence"/>
</dbReference>
<protein>
    <submittedName>
        <fullName evidence="1">3725_t:CDS:1</fullName>
    </submittedName>
</protein>
<organism evidence="1 2">
    <name type="scientific">Acaulospora colombiana</name>
    <dbReference type="NCBI Taxonomy" id="27376"/>
    <lineage>
        <taxon>Eukaryota</taxon>
        <taxon>Fungi</taxon>
        <taxon>Fungi incertae sedis</taxon>
        <taxon>Mucoromycota</taxon>
        <taxon>Glomeromycotina</taxon>
        <taxon>Glomeromycetes</taxon>
        <taxon>Diversisporales</taxon>
        <taxon>Acaulosporaceae</taxon>
        <taxon>Acaulospora</taxon>
    </lineage>
</organism>
<reference evidence="1" key="1">
    <citation type="submission" date="2021-06" db="EMBL/GenBank/DDBJ databases">
        <authorList>
            <person name="Kallberg Y."/>
            <person name="Tangrot J."/>
            <person name="Rosling A."/>
        </authorList>
    </citation>
    <scope>NUCLEOTIDE SEQUENCE</scope>
    <source>
        <strain evidence="1">CL356</strain>
    </source>
</reference>
<keyword evidence="2" id="KW-1185">Reference proteome</keyword>
<sequence>YLNGILATNQPPSLINWNHIPLPELMLFVEKVTERAKIDYHTAIAALILLSRLKKMLPKGAHGEYGTCHRLFLSAILVASKSLSRNQHYSPDSLSDEELHCPFSGLLIDRESIPSSSPPSSTSSEEEEGVTGDLTISDAVNCKIAEISGIFSVQEVDEMEKDFLRLLGQQTTVNDDDVKTFVENHRHAMG</sequence>
<feature type="non-terminal residue" evidence="1">
    <location>
        <position position="1"/>
    </location>
</feature>
<proteinExistence type="predicted"/>
<gene>
    <name evidence="1" type="ORF">ACOLOM_LOCUS6041</name>
</gene>
<evidence type="ECO:0000313" key="2">
    <source>
        <dbReference type="Proteomes" id="UP000789525"/>
    </source>
</evidence>